<accession>M4SYT9</accession>
<feature type="non-terminal residue" evidence="2">
    <location>
        <position position="1"/>
    </location>
</feature>
<evidence type="ECO:0000256" key="1">
    <source>
        <dbReference type="SAM" id="MobiDB-lite"/>
    </source>
</evidence>
<sequence length="275" mass="29430">MASHEAEVRSRKQKTRMGGPLTEVARGKSSRQSNERTTKNNQKQRKQSQNYGDVHLIRRAVAFAAEEAMHLNNALKKIGTNREAKTVTKINSAIKAALCGTDEQGGYDKAKEACKESPQMTGRKSAFFTKTQAGKGIGHDILCLRADDSDDACGVSGTANIISARNMQAGKEKALTDNCYTSKLTMGLDSEIAKAIAGVSGKLQVLGTGQQTVGIGLTSSTSCTADSTDNCVHYTLHTGTAKKRCTSVRMGSKAYGSSSEVRKLQRRTKTTASNS</sequence>
<dbReference type="EMBL" id="KC612406">
    <property type="protein sequence ID" value="AGH59837.1"/>
    <property type="molecule type" value="Genomic_DNA"/>
</dbReference>
<feature type="region of interest" description="Disordered" evidence="1">
    <location>
        <begin position="254"/>
        <end position="275"/>
    </location>
</feature>
<reference evidence="2" key="1">
    <citation type="submission" date="2013-02" db="EMBL/GenBank/DDBJ databases">
        <authorList>
            <person name="Cross G.A.M."/>
            <person name="Kim H.-S."/>
            <person name="Wickstead B."/>
        </authorList>
    </citation>
    <scope>NUCLEOTIDE SEQUENCE</scope>
    <source>
        <strain evidence="2">Lister 427</strain>
    </source>
</reference>
<reference evidence="2" key="2">
    <citation type="journal article" date="2014" name="Mol. Biochem. Parasitol.">
        <title>Capturing the variant surface glycoprotein repertoire (the VSGnome) of Trypanosoma brucei Lister 427.</title>
        <authorList>
            <person name="Cross G.A."/>
            <person name="Kim H.S."/>
            <person name="Wickstead B."/>
        </authorList>
    </citation>
    <scope>NUCLEOTIDE SEQUENCE</scope>
    <source>
        <strain evidence="2">Lister 427</strain>
    </source>
</reference>
<organism evidence="2">
    <name type="scientific">Trypanosoma brucei</name>
    <dbReference type="NCBI Taxonomy" id="5691"/>
    <lineage>
        <taxon>Eukaryota</taxon>
        <taxon>Discoba</taxon>
        <taxon>Euglenozoa</taxon>
        <taxon>Kinetoplastea</taxon>
        <taxon>Metakinetoplastina</taxon>
        <taxon>Trypanosomatida</taxon>
        <taxon>Trypanosomatidae</taxon>
        <taxon>Trypanosoma</taxon>
    </lineage>
</organism>
<name>M4SYT9_9TRYP</name>
<protein>
    <submittedName>
        <fullName evidence="2">Variant surface glycoprotein 3821</fullName>
    </submittedName>
</protein>
<feature type="region of interest" description="Disordered" evidence="1">
    <location>
        <begin position="1"/>
        <end position="52"/>
    </location>
</feature>
<dbReference type="VEuPathDB" id="TriTrypDB:Tb427_000618900"/>
<proteinExistence type="predicted"/>
<dbReference type="AlphaFoldDB" id="M4SYT9"/>
<evidence type="ECO:0000313" key="2">
    <source>
        <dbReference type="EMBL" id="AGH59837.1"/>
    </source>
</evidence>
<feature type="compositionally biased region" description="Basic and acidic residues" evidence="1">
    <location>
        <begin position="1"/>
        <end position="10"/>
    </location>
</feature>